<dbReference type="OrthoDB" id="9992527at2759"/>
<dbReference type="GO" id="GO:0016651">
    <property type="term" value="F:oxidoreductase activity, acting on NAD(P)H"/>
    <property type="evidence" value="ECO:0007669"/>
    <property type="project" value="InterPro"/>
</dbReference>
<accession>A0A8H8QX44</accession>
<keyword evidence="2" id="KW-0560">Oxidoreductase</keyword>
<protein>
    <submittedName>
        <fullName evidence="4">Dehydrogenase</fullName>
    </submittedName>
</protein>
<name>A0A8H8QX44_9HELO</name>
<dbReference type="SUPFAM" id="SSF50129">
    <property type="entry name" value="GroES-like"/>
    <property type="match status" value="1"/>
</dbReference>
<dbReference type="EMBL" id="QGMH01000130">
    <property type="protein sequence ID" value="TVY24452.1"/>
    <property type="molecule type" value="Genomic_DNA"/>
</dbReference>
<dbReference type="CDD" id="cd08249">
    <property type="entry name" value="enoyl_reductase_like"/>
    <property type="match status" value="1"/>
</dbReference>
<dbReference type="SUPFAM" id="SSF51735">
    <property type="entry name" value="NAD(P)-binding Rossmann-fold domains"/>
    <property type="match status" value="1"/>
</dbReference>
<dbReference type="PANTHER" id="PTHR45348">
    <property type="entry name" value="HYPOTHETICAL OXIDOREDUCTASE (EUROFUNG)"/>
    <property type="match status" value="1"/>
</dbReference>
<evidence type="ECO:0000313" key="5">
    <source>
        <dbReference type="Proteomes" id="UP000431533"/>
    </source>
</evidence>
<dbReference type="GeneID" id="41986828"/>
<reference evidence="4 5" key="1">
    <citation type="submission" date="2018-05" db="EMBL/GenBank/DDBJ databases">
        <title>Genome sequencing and assembly of the regulated plant pathogen Lachnellula willkommii and related sister species for the development of diagnostic species identification markers.</title>
        <authorList>
            <person name="Giroux E."/>
            <person name="Bilodeau G."/>
        </authorList>
    </citation>
    <scope>NUCLEOTIDE SEQUENCE [LARGE SCALE GENOMIC DNA]</scope>
    <source>
        <strain evidence="4 5">CBS 185.66</strain>
    </source>
</reference>
<evidence type="ECO:0000256" key="1">
    <source>
        <dbReference type="ARBA" id="ARBA00008072"/>
    </source>
</evidence>
<dbReference type="AlphaFoldDB" id="A0A8H8QX44"/>
<feature type="domain" description="Alcohol dehydrogenase-like N-terminal" evidence="3">
    <location>
        <begin position="29"/>
        <end position="99"/>
    </location>
</feature>
<organism evidence="4 5">
    <name type="scientific">Lachnellula hyalina</name>
    <dbReference type="NCBI Taxonomy" id="1316788"/>
    <lineage>
        <taxon>Eukaryota</taxon>
        <taxon>Fungi</taxon>
        <taxon>Dikarya</taxon>
        <taxon>Ascomycota</taxon>
        <taxon>Pezizomycotina</taxon>
        <taxon>Leotiomycetes</taxon>
        <taxon>Helotiales</taxon>
        <taxon>Lachnaceae</taxon>
        <taxon>Lachnellula</taxon>
    </lineage>
</organism>
<dbReference type="InterPro" id="IPR036291">
    <property type="entry name" value="NAD(P)-bd_dom_sf"/>
</dbReference>
<dbReference type="InterPro" id="IPR013154">
    <property type="entry name" value="ADH-like_N"/>
</dbReference>
<comment type="caution">
    <text evidence="4">The sequence shown here is derived from an EMBL/GenBank/DDBJ whole genome shotgun (WGS) entry which is preliminary data.</text>
</comment>
<sequence>MTTTQKALVLVEVGKPLTLMSVPIPEPEENEILIKLTATGLNALDQKLRDYNVLNIDIPAILGLDLVGTVVKNGPGNTASFPIGSHVFSQYSNMSCAGLQEYSLIKAPYTALVPPGISDEDAAFPINAFTSTVCLFHPEIGFGFPFPGTPEAATFDYSAQTIVIIGGGTNCGKLGIQMARIAGIGTIITTASLAGGAEAELKAFGATHVISRHAPAAEIEKQVRSIVGDELVHVYDTFHLDDHSLAVSLLSNSKQGTYTSLLPGAPSAAVAAQKKAGYKGFHLTGSSAASPDLAVLFWKLFPLWLQSGEVKPSKYSVIEGLDAEMVNKALDGYKDLATGKRYHVRF</sequence>
<dbReference type="Gene3D" id="3.90.180.10">
    <property type="entry name" value="Medium-chain alcohol dehydrogenases, catalytic domain"/>
    <property type="match status" value="1"/>
</dbReference>
<dbReference type="RefSeq" id="XP_031003240.1">
    <property type="nucleotide sequence ID" value="XM_031151565.1"/>
</dbReference>
<dbReference type="InterPro" id="IPR011032">
    <property type="entry name" value="GroES-like_sf"/>
</dbReference>
<gene>
    <name evidence="4" type="primary">orsE_2</name>
    <name evidence="4" type="ORF">LHYA1_G006630</name>
</gene>
<comment type="similarity">
    <text evidence="1">Belongs to the zinc-containing alcohol dehydrogenase family.</text>
</comment>
<evidence type="ECO:0000259" key="3">
    <source>
        <dbReference type="Pfam" id="PF08240"/>
    </source>
</evidence>
<dbReference type="Pfam" id="PF08240">
    <property type="entry name" value="ADH_N"/>
    <property type="match status" value="1"/>
</dbReference>
<proteinExistence type="inferred from homology"/>
<dbReference type="InterPro" id="IPR047122">
    <property type="entry name" value="Trans-enoyl_RdTase-like"/>
</dbReference>
<dbReference type="Gene3D" id="3.40.50.720">
    <property type="entry name" value="NAD(P)-binding Rossmann-like Domain"/>
    <property type="match status" value="1"/>
</dbReference>
<dbReference type="PANTHER" id="PTHR45348:SF2">
    <property type="entry name" value="ZINC-TYPE ALCOHOL DEHYDROGENASE-LIKE PROTEIN C2E1P3.01"/>
    <property type="match status" value="1"/>
</dbReference>
<evidence type="ECO:0000256" key="2">
    <source>
        <dbReference type="ARBA" id="ARBA00023002"/>
    </source>
</evidence>
<dbReference type="Proteomes" id="UP000431533">
    <property type="component" value="Unassembled WGS sequence"/>
</dbReference>
<evidence type="ECO:0000313" key="4">
    <source>
        <dbReference type="EMBL" id="TVY24452.1"/>
    </source>
</evidence>
<keyword evidence="5" id="KW-1185">Reference proteome</keyword>